<dbReference type="InterPro" id="IPR049457">
    <property type="entry name" value="Emfourin"/>
</dbReference>
<name>A0A5C1HZL5_9SPHI</name>
<accession>A0A5C1HZL5</accession>
<reference evidence="1" key="1">
    <citation type="submission" date="2019-08" db="EMBL/GenBank/DDBJ databases">
        <title>Comparative genome analysis confer to the adaptation heavy metal polluted environment.</title>
        <authorList>
            <person name="Li Y."/>
        </authorList>
    </citation>
    <scope>NUCLEOTIDE SEQUENCE [LARGE SCALE GENOMIC DNA]</scope>
    <source>
        <strain evidence="1">P1</strain>
    </source>
</reference>
<proteinExistence type="predicted"/>
<dbReference type="Pfam" id="PF20242">
    <property type="entry name" value="Emfourin"/>
    <property type="match status" value="1"/>
</dbReference>
<evidence type="ECO:0000313" key="1">
    <source>
        <dbReference type="EMBL" id="QEM11019.1"/>
    </source>
</evidence>
<gene>
    <name evidence="1" type="ORF">DEO27_013640</name>
</gene>
<organism evidence="1 2">
    <name type="scientific">Mucilaginibacter rubeus</name>
    <dbReference type="NCBI Taxonomy" id="2027860"/>
    <lineage>
        <taxon>Bacteria</taxon>
        <taxon>Pseudomonadati</taxon>
        <taxon>Bacteroidota</taxon>
        <taxon>Sphingobacteriia</taxon>
        <taxon>Sphingobacteriales</taxon>
        <taxon>Sphingobacteriaceae</taxon>
        <taxon>Mucilaginibacter</taxon>
    </lineage>
</organism>
<protein>
    <submittedName>
        <fullName evidence="1">Uncharacterized protein</fullName>
    </submittedName>
</protein>
<evidence type="ECO:0000313" key="2">
    <source>
        <dbReference type="Proteomes" id="UP000251402"/>
    </source>
</evidence>
<dbReference type="OrthoDB" id="8238452at2"/>
<keyword evidence="2" id="KW-1185">Reference proteome</keyword>
<dbReference type="AlphaFoldDB" id="A0A5C1HZL5"/>
<dbReference type="KEGG" id="mrub:DEO27_013640"/>
<dbReference type="RefSeq" id="WP_146750092.1">
    <property type="nucleotide sequence ID" value="NZ_CP043450.1"/>
</dbReference>
<sequence length="95" mass="10337">MTLLKVERIGGLAGFGITNSRIKSVGEIDMNQLTDDDKQAVNNLFTKKSSSASPQSPDTFLYKISRTTGEGVESIETTEDLVPTSIKDSVRDELV</sequence>
<dbReference type="Proteomes" id="UP000251402">
    <property type="component" value="Chromosome"/>
</dbReference>
<dbReference type="EMBL" id="CP043450">
    <property type="protein sequence ID" value="QEM11019.1"/>
    <property type="molecule type" value="Genomic_DNA"/>
</dbReference>